<dbReference type="HOGENOM" id="CLU_2806153_0_0_0"/>
<dbReference type="EMBL" id="CP007139">
    <property type="protein sequence ID" value="AIE85279.1"/>
    <property type="molecule type" value="Genomic_DNA"/>
</dbReference>
<evidence type="ECO:0000313" key="1">
    <source>
        <dbReference type="EMBL" id="AIE85279.1"/>
    </source>
</evidence>
<dbReference type="AlphaFoldDB" id="A0A068NUI5"/>
<dbReference type="RefSeq" id="WP_025226139.1">
    <property type="nucleotide sequence ID" value="NZ_CP007139.1"/>
</dbReference>
<protein>
    <submittedName>
        <fullName evidence="1">Uncharacterized protein</fullName>
    </submittedName>
</protein>
<sequence>MIKRLMKEQLNMLQAKIDQEKVDAVEIAERAETLLTYARCLRDFPELPELLSSKFPDPPESFRSLAE</sequence>
<name>A0A068NUI5_FIMGI</name>
<dbReference type="KEGG" id="fgi:OP10G_1911"/>
<reference evidence="1 2" key="1">
    <citation type="journal article" date="2014" name="PLoS ONE">
        <title>The first complete genome sequence of the class fimbriimonadia in the phylum armatimonadetes.</title>
        <authorList>
            <person name="Hu Z.Y."/>
            <person name="Wang Y.Z."/>
            <person name="Im W.T."/>
            <person name="Wang S.Y."/>
            <person name="Zhao G.P."/>
            <person name="Zheng H.J."/>
            <person name="Quan Z.X."/>
        </authorList>
    </citation>
    <scope>NUCLEOTIDE SEQUENCE [LARGE SCALE GENOMIC DNA]</scope>
    <source>
        <strain evidence="1">Gsoil 348</strain>
    </source>
</reference>
<accession>A0A068NUI5</accession>
<keyword evidence="2" id="KW-1185">Reference proteome</keyword>
<dbReference type="Proteomes" id="UP000027982">
    <property type="component" value="Chromosome"/>
</dbReference>
<evidence type="ECO:0000313" key="2">
    <source>
        <dbReference type="Proteomes" id="UP000027982"/>
    </source>
</evidence>
<organism evidence="1 2">
    <name type="scientific">Fimbriimonas ginsengisoli Gsoil 348</name>
    <dbReference type="NCBI Taxonomy" id="661478"/>
    <lineage>
        <taxon>Bacteria</taxon>
        <taxon>Bacillati</taxon>
        <taxon>Armatimonadota</taxon>
        <taxon>Fimbriimonadia</taxon>
        <taxon>Fimbriimonadales</taxon>
        <taxon>Fimbriimonadaceae</taxon>
        <taxon>Fimbriimonas</taxon>
    </lineage>
</organism>
<proteinExistence type="predicted"/>
<gene>
    <name evidence="1" type="ORF">OP10G_1911</name>
</gene>